<evidence type="ECO:0000313" key="2">
    <source>
        <dbReference type="EMBL" id="PCE34260.1"/>
    </source>
</evidence>
<gene>
    <name evidence="2" type="ORF">BZL54_01460</name>
</gene>
<feature type="signal peptide" evidence="1">
    <location>
        <begin position="1"/>
        <end position="21"/>
    </location>
</feature>
<dbReference type="GeneID" id="69004758"/>
<comment type="caution">
    <text evidence="2">The sequence shown here is derived from an EMBL/GenBank/DDBJ whole genome shotgun (WGS) entry which is preliminary data.</text>
</comment>
<dbReference type="Proteomes" id="UP000217994">
    <property type="component" value="Unassembled WGS sequence"/>
</dbReference>
<dbReference type="AlphaFoldDB" id="A0A2A4FNM0"/>
<sequence>MYSNRLRAVCLSLALAALLGACTKKEEVATQEVATREVGDQTAVKDTDLPKECIEAEQAQRECTEAQAAGYERVGHPEAGKLLREALPKELEQARARWRSAPDKHVLAQSCAMGRDTIRAQPGCHR</sequence>
<proteinExistence type="predicted"/>
<reference evidence="2 3" key="1">
    <citation type="submission" date="2017-01" db="EMBL/GenBank/DDBJ databases">
        <title>Whole-Genome Shotgun Sequencing of Two beta-Proteobacterial Species in Search of the Bulgecin Biosynthetic Cluster.</title>
        <authorList>
            <person name="Horsman M.E."/>
            <person name="Marous D.R."/>
            <person name="Li R."/>
            <person name="Oliver R.A."/>
            <person name="Byun B."/>
            <person name="Emrich S.J."/>
            <person name="Boggess B."/>
            <person name="Townsend C.A."/>
            <person name="Mobashery S."/>
        </authorList>
    </citation>
    <scope>NUCLEOTIDE SEQUENCE [LARGE SCALE GENOMIC DNA]</scope>
    <source>
        <strain evidence="2 3">ATCC 31433</strain>
    </source>
</reference>
<organism evidence="2 3">
    <name type="scientific">Burkholderia ubonensis subsp. mesacidophila</name>
    <dbReference type="NCBI Taxonomy" id="265293"/>
    <lineage>
        <taxon>Bacteria</taxon>
        <taxon>Pseudomonadati</taxon>
        <taxon>Pseudomonadota</taxon>
        <taxon>Betaproteobacteria</taxon>
        <taxon>Burkholderiales</taxon>
        <taxon>Burkholderiaceae</taxon>
        <taxon>Burkholderia</taxon>
        <taxon>Burkholderia cepacia complex</taxon>
    </lineage>
</organism>
<protein>
    <recommendedName>
        <fullName evidence="4">Lipoprotein</fullName>
    </recommendedName>
</protein>
<feature type="chain" id="PRO_5013082219" description="Lipoprotein" evidence="1">
    <location>
        <begin position="22"/>
        <end position="126"/>
    </location>
</feature>
<dbReference type="RefSeq" id="WP_084907707.1">
    <property type="nucleotide sequence ID" value="NZ_CP020738.1"/>
</dbReference>
<dbReference type="PROSITE" id="PS51257">
    <property type="entry name" value="PROKAR_LIPOPROTEIN"/>
    <property type="match status" value="1"/>
</dbReference>
<dbReference type="EMBL" id="MTZU01000004">
    <property type="protein sequence ID" value="PCE34260.1"/>
    <property type="molecule type" value="Genomic_DNA"/>
</dbReference>
<evidence type="ECO:0000313" key="3">
    <source>
        <dbReference type="Proteomes" id="UP000217994"/>
    </source>
</evidence>
<evidence type="ECO:0000256" key="1">
    <source>
        <dbReference type="SAM" id="SignalP"/>
    </source>
</evidence>
<accession>A0A2A4FNM0</accession>
<evidence type="ECO:0008006" key="4">
    <source>
        <dbReference type="Google" id="ProtNLM"/>
    </source>
</evidence>
<name>A0A2A4FNM0_9BURK</name>
<keyword evidence="1" id="KW-0732">Signal</keyword>